<dbReference type="InterPro" id="IPR006059">
    <property type="entry name" value="SBP"/>
</dbReference>
<gene>
    <name evidence="4" type="ORF">FPL14_18925</name>
</gene>
<dbReference type="PROSITE" id="PS51257">
    <property type="entry name" value="PROKAR_LIPOPROTEIN"/>
    <property type="match status" value="1"/>
</dbReference>
<evidence type="ECO:0000313" key="5">
    <source>
        <dbReference type="Proteomes" id="UP000515679"/>
    </source>
</evidence>
<feature type="signal peptide" evidence="3">
    <location>
        <begin position="1"/>
        <end position="22"/>
    </location>
</feature>
<name>A0A7G5C794_9BACL</name>
<dbReference type="PANTHER" id="PTHR43649:SF29">
    <property type="entry name" value="OSMOPROTECTIVE COMPOUNDS-BINDING PROTEIN GGTB"/>
    <property type="match status" value="1"/>
</dbReference>
<evidence type="ECO:0000313" key="4">
    <source>
        <dbReference type="EMBL" id="QMV45078.1"/>
    </source>
</evidence>
<organism evidence="4 5">
    <name type="scientific">Cohnella cholangitidis</name>
    <dbReference type="NCBI Taxonomy" id="2598458"/>
    <lineage>
        <taxon>Bacteria</taxon>
        <taxon>Bacillati</taxon>
        <taxon>Bacillota</taxon>
        <taxon>Bacilli</taxon>
        <taxon>Bacillales</taxon>
        <taxon>Paenibacillaceae</taxon>
        <taxon>Cohnella</taxon>
    </lineage>
</organism>
<dbReference type="KEGG" id="cchl:FPL14_18925"/>
<dbReference type="Proteomes" id="UP000515679">
    <property type="component" value="Chromosome"/>
</dbReference>
<evidence type="ECO:0000256" key="2">
    <source>
        <dbReference type="ARBA" id="ARBA00022448"/>
    </source>
</evidence>
<sequence length="424" mass="47423">MKALFILTLVAMIVTACGGNNANDSGNGKESAGASASASAKSDKEPVTLKLSTWNPISKQVIEKFEQAYPYITVEHDQIADQYREIIRTRIVSKADMDIVWMFPNQMREYVGQDVLMDLSNEPWLNNYLESAVQLGTVDGKTYGMSYNYYAVVFFYNKDIFKKLNLSVPTTWEQLLEVSAKIKESGTAPFITGGKDAWATQFLSSSNYGYYQSKDPQTFDKLASGEKKWTDPEFANFFDPIIELTNKDYFLENSVGLGNDQVVQVFKEGKAAMYPMGTWSLDSFTADSQKFEVGAFSIPLNKGSETHVVNLVSDNIFTGISWSKHQEEVKLFLSFISDPEIAKIWSEETKSAVTVKGGTSPNYHPISAELTQTIDSNQTSIFPSLTPSIEPTYFPILQKILLKKNGSPSELLGEMQKAQEKDYK</sequence>
<evidence type="ECO:0000256" key="1">
    <source>
        <dbReference type="ARBA" id="ARBA00008520"/>
    </source>
</evidence>
<accession>A0A7G5C794</accession>
<feature type="chain" id="PRO_5028865766" evidence="3">
    <location>
        <begin position="23"/>
        <end position="424"/>
    </location>
</feature>
<dbReference type="Gene3D" id="3.40.190.10">
    <property type="entry name" value="Periplasmic binding protein-like II"/>
    <property type="match status" value="2"/>
</dbReference>
<protein>
    <submittedName>
        <fullName evidence="4">Extracellular solute-binding protein</fullName>
    </submittedName>
</protein>
<keyword evidence="2" id="KW-0813">Transport</keyword>
<dbReference type="AlphaFoldDB" id="A0A7G5C794"/>
<dbReference type="Pfam" id="PF01547">
    <property type="entry name" value="SBP_bac_1"/>
    <property type="match status" value="1"/>
</dbReference>
<keyword evidence="3" id="KW-0732">Signal</keyword>
<dbReference type="EMBL" id="CP041969">
    <property type="protein sequence ID" value="QMV45078.1"/>
    <property type="molecule type" value="Genomic_DNA"/>
</dbReference>
<dbReference type="InterPro" id="IPR050490">
    <property type="entry name" value="Bact_solute-bd_prot1"/>
</dbReference>
<keyword evidence="5" id="KW-1185">Reference proteome</keyword>
<reference evidence="4 5" key="1">
    <citation type="submission" date="2019-07" db="EMBL/GenBank/DDBJ databases">
        <authorList>
            <person name="Kim J.K."/>
            <person name="Cheong H.-M."/>
            <person name="Choi Y."/>
            <person name="Hwang K.J."/>
            <person name="Lee S."/>
            <person name="Choi C."/>
        </authorList>
    </citation>
    <scope>NUCLEOTIDE SEQUENCE [LARGE SCALE GENOMIC DNA]</scope>
    <source>
        <strain evidence="4 5">KS 22</strain>
    </source>
</reference>
<proteinExistence type="inferred from homology"/>
<dbReference type="SUPFAM" id="SSF53850">
    <property type="entry name" value="Periplasmic binding protein-like II"/>
    <property type="match status" value="1"/>
</dbReference>
<evidence type="ECO:0000256" key="3">
    <source>
        <dbReference type="SAM" id="SignalP"/>
    </source>
</evidence>
<comment type="similarity">
    <text evidence="1">Belongs to the bacterial solute-binding protein 1 family.</text>
</comment>
<dbReference type="PANTHER" id="PTHR43649">
    <property type="entry name" value="ARABINOSE-BINDING PROTEIN-RELATED"/>
    <property type="match status" value="1"/>
</dbReference>